<evidence type="ECO:0000256" key="7">
    <source>
        <dbReference type="ARBA" id="ARBA00023306"/>
    </source>
</evidence>
<dbReference type="GO" id="GO:0032259">
    <property type="term" value="P:methylation"/>
    <property type="evidence" value="ECO:0007669"/>
    <property type="project" value="UniProtKB-KW"/>
</dbReference>
<dbReference type="Pfam" id="PF05557">
    <property type="entry name" value="MAD"/>
    <property type="match status" value="1"/>
</dbReference>
<feature type="compositionally biased region" description="Polar residues" evidence="9">
    <location>
        <begin position="26"/>
        <end position="36"/>
    </location>
</feature>
<dbReference type="GO" id="GO:0051301">
    <property type="term" value="P:cell division"/>
    <property type="evidence" value="ECO:0007669"/>
    <property type="project" value="UniProtKB-KW"/>
</dbReference>
<evidence type="ECO:0000256" key="9">
    <source>
        <dbReference type="SAM" id="MobiDB-lite"/>
    </source>
</evidence>
<evidence type="ECO:0000313" key="11">
    <source>
        <dbReference type="Proteomes" id="UP001309876"/>
    </source>
</evidence>
<keyword evidence="5" id="KW-0498">Mitosis</keyword>
<organism evidence="10 11">
    <name type="scientific">Lithohypha guttulata</name>
    <dbReference type="NCBI Taxonomy" id="1690604"/>
    <lineage>
        <taxon>Eukaryota</taxon>
        <taxon>Fungi</taxon>
        <taxon>Dikarya</taxon>
        <taxon>Ascomycota</taxon>
        <taxon>Pezizomycotina</taxon>
        <taxon>Eurotiomycetes</taxon>
        <taxon>Chaetothyriomycetidae</taxon>
        <taxon>Chaetothyriales</taxon>
        <taxon>Trichomeriaceae</taxon>
        <taxon>Lithohypha</taxon>
    </lineage>
</organism>
<name>A0AAN7YFR0_9EURO</name>
<keyword evidence="10" id="KW-0489">Methyltransferase</keyword>
<dbReference type="GO" id="GO:0051315">
    <property type="term" value="P:attachment of mitotic spindle microtubules to kinetochore"/>
    <property type="evidence" value="ECO:0007669"/>
    <property type="project" value="TreeGrafter"/>
</dbReference>
<feature type="compositionally biased region" description="Basic and acidic residues" evidence="9">
    <location>
        <begin position="459"/>
        <end position="469"/>
    </location>
</feature>
<feature type="coiled-coil region" evidence="8">
    <location>
        <begin position="162"/>
        <end position="371"/>
    </location>
</feature>
<evidence type="ECO:0000313" key="10">
    <source>
        <dbReference type="EMBL" id="KAK5084615.1"/>
    </source>
</evidence>
<keyword evidence="7" id="KW-0131">Cell cycle</keyword>
<evidence type="ECO:0000256" key="1">
    <source>
        <dbReference type="ARBA" id="ARBA00004123"/>
    </source>
</evidence>
<keyword evidence="11" id="KW-1185">Reference proteome</keyword>
<dbReference type="GO" id="GO:0005635">
    <property type="term" value="C:nuclear envelope"/>
    <property type="evidence" value="ECO:0007669"/>
    <property type="project" value="TreeGrafter"/>
</dbReference>
<dbReference type="PANTHER" id="PTHR23168:SF0">
    <property type="entry name" value="MITOTIC SPINDLE ASSEMBLY CHECKPOINT PROTEIN MAD1"/>
    <property type="match status" value="1"/>
</dbReference>
<keyword evidence="4" id="KW-0132">Cell division</keyword>
<dbReference type="Proteomes" id="UP001309876">
    <property type="component" value="Unassembled WGS sequence"/>
</dbReference>
<evidence type="ECO:0000256" key="2">
    <source>
        <dbReference type="ARBA" id="ARBA00008029"/>
    </source>
</evidence>
<feature type="region of interest" description="Disordered" evidence="9">
    <location>
        <begin position="447"/>
        <end position="469"/>
    </location>
</feature>
<feature type="compositionally biased region" description="Low complexity" evidence="9">
    <location>
        <begin position="448"/>
        <end position="458"/>
    </location>
</feature>
<gene>
    <name evidence="10" type="primary">MAD1</name>
    <name evidence="10" type="ORF">LTR05_005693</name>
</gene>
<feature type="compositionally biased region" description="Low complexity" evidence="9">
    <location>
        <begin position="37"/>
        <end position="46"/>
    </location>
</feature>
<dbReference type="GO" id="GO:0000776">
    <property type="term" value="C:kinetochore"/>
    <property type="evidence" value="ECO:0007669"/>
    <property type="project" value="TreeGrafter"/>
</dbReference>
<keyword evidence="8" id="KW-0175">Coiled coil</keyword>
<comment type="similarity">
    <text evidence="2">Belongs to the MAD1 family.</text>
</comment>
<evidence type="ECO:0000256" key="4">
    <source>
        <dbReference type="ARBA" id="ARBA00022618"/>
    </source>
</evidence>
<dbReference type="GO" id="GO:0007094">
    <property type="term" value="P:mitotic spindle assembly checkpoint signaling"/>
    <property type="evidence" value="ECO:0007669"/>
    <property type="project" value="InterPro"/>
</dbReference>
<protein>
    <recommendedName>
        <fullName evidence="3">Spindle assembly checkpoint component MAD1</fullName>
    </recommendedName>
</protein>
<dbReference type="EMBL" id="JAVRRJ010000005">
    <property type="protein sequence ID" value="KAK5084615.1"/>
    <property type="molecule type" value="Genomic_DNA"/>
</dbReference>
<feature type="region of interest" description="Disordered" evidence="9">
    <location>
        <begin position="536"/>
        <end position="564"/>
    </location>
</feature>
<sequence length="803" mass="92208">MSSPAKRMRLSSQRQSLSNSQLRQSVTVTTPSQNALRSSTNTTNRSVTAPSTSYDTVSGQSLDQLSTKRRPSLSQSTNIQGQPLRKSASRQSLLPQPSAYEKPVPSVTQQKYQEDIFALQAKINKLDYEITSLEQERGMFALQHEKELREAQARADADYRKFQDAESDRLKLTRQLESVQQEVRNIRDREVAGSAAVERRARDLQTEFDSLREEKEDLESKLSDAERELRRVQVEEVEGARSRLERTMQETTAELEEMKGRVEIATTKLQEKERYSEDLEKKVLELNSKTGGGEELEVLKREFGEQIANVRRLENLERDQRIKIRKLEEERRNVNVVLEEKKSLEVQIRVLKESERRAGELELQKEILEDEKRTWTSLLEREGEEDQQEFDTPEAVVRSLVNERIKHALVLERLGLAESEVAGKDEAIRALNSEQKILKQEVEKLREQAQTQETQPAEPESKTIKRMERQQQLAKKEIEYLRAQLETFNAEEVTMTDNANFDTQRAEQIQRLEALVSEYKSEMETLHSRMVMLEQQPPPAAPVQVAGQKRKPEEEPESEQLGHQLRKNKNLQVALQKITQQSQMLAKELQATKSQLKALRASAQTRVLEMRDNPTAQHEAVKMKTLRVLKQENADLMAQLRGDEAALNRVRVVPVSSLNALQLDLQAKDTIIADREKRMRRQREIWTEKAAEFRDVISSILGYKVTFLPNGKVKVRSMYYNPSADDTNTTQEDVAEEDREDFIEFDGDQGTMKIGGGRDGPFGNDINETVNYWVGEKKEVACLLAAMTLEFYEKYGGMNQTAA</sequence>
<keyword evidence="6" id="KW-0539">Nucleus</keyword>
<feature type="compositionally biased region" description="Polar residues" evidence="9">
    <location>
        <begin position="72"/>
        <end position="81"/>
    </location>
</feature>
<evidence type="ECO:0000256" key="3">
    <source>
        <dbReference type="ARBA" id="ARBA00022019"/>
    </source>
</evidence>
<dbReference type="GO" id="GO:0008168">
    <property type="term" value="F:methyltransferase activity"/>
    <property type="evidence" value="ECO:0007669"/>
    <property type="project" value="UniProtKB-KW"/>
</dbReference>
<dbReference type="Gene3D" id="3.30.457.60">
    <property type="match status" value="1"/>
</dbReference>
<accession>A0AAN7YFR0</accession>
<reference evidence="10 11" key="1">
    <citation type="submission" date="2023-08" db="EMBL/GenBank/DDBJ databases">
        <title>Black Yeasts Isolated from many extreme environments.</title>
        <authorList>
            <person name="Coleine C."/>
            <person name="Stajich J.E."/>
            <person name="Selbmann L."/>
        </authorList>
    </citation>
    <scope>NUCLEOTIDE SEQUENCE [LARGE SCALE GENOMIC DNA]</scope>
    <source>
        <strain evidence="10 11">CCFEE 5910</strain>
    </source>
</reference>
<feature type="compositionally biased region" description="Low complexity" evidence="9">
    <location>
        <begin position="10"/>
        <end position="25"/>
    </location>
</feature>
<dbReference type="PANTHER" id="PTHR23168">
    <property type="entry name" value="MITOTIC SPINDLE ASSEMBLY CHECKPOINT PROTEIN MAD1 MITOTIC ARREST DEFICIENT-LIKE PROTEIN 1"/>
    <property type="match status" value="1"/>
</dbReference>
<feature type="compositionally biased region" description="Polar residues" evidence="9">
    <location>
        <begin position="47"/>
        <end position="65"/>
    </location>
</feature>
<evidence type="ECO:0000256" key="6">
    <source>
        <dbReference type="ARBA" id="ARBA00023242"/>
    </source>
</evidence>
<evidence type="ECO:0000256" key="8">
    <source>
        <dbReference type="SAM" id="Coils"/>
    </source>
</evidence>
<comment type="caution">
    <text evidence="10">The sequence shown here is derived from an EMBL/GenBank/DDBJ whole genome shotgun (WGS) entry which is preliminary data.</text>
</comment>
<comment type="subcellular location">
    <subcellularLocation>
        <location evidence="1">Nucleus</location>
    </subcellularLocation>
</comment>
<evidence type="ECO:0000256" key="5">
    <source>
        <dbReference type="ARBA" id="ARBA00022776"/>
    </source>
</evidence>
<feature type="coiled-coil region" evidence="8">
    <location>
        <begin position="568"/>
        <end position="646"/>
    </location>
</feature>
<proteinExistence type="inferred from homology"/>
<keyword evidence="10" id="KW-0808">Transferase</keyword>
<dbReference type="AlphaFoldDB" id="A0AAN7YFR0"/>
<dbReference type="Gene3D" id="1.20.5.340">
    <property type="match status" value="1"/>
</dbReference>
<dbReference type="GO" id="GO:0072686">
    <property type="term" value="C:mitotic spindle"/>
    <property type="evidence" value="ECO:0007669"/>
    <property type="project" value="TreeGrafter"/>
</dbReference>
<feature type="region of interest" description="Disordered" evidence="9">
    <location>
        <begin position="1"/>
        <end position="107"/>
    </location>
</feature>
<dbReference type="InterPro" id="IPR008672">
    <property type="entry name" value="Mad1"/>
</dbReference>